<evidence type="ECO:0000256" key="1">
    <source>
        <dbReference type="ARBA" id="ARBA00007812"/>
    </source>
</evidence>
<dbReference type="Pfam" id="PF00205">
    <property type="entry name" value="TPP_enzyme_M"/>
    <property type="match status" value="1"/>
</dbReference>
<dbReference type="InterPro" id="IPR012001">
    <property type="entry name" value="Thiamin_PyroP_enz_TPP-bd_dom"/>
</dbReference>
<comment type="similarity">
    <text evidence="1 3">Belongs to the TPP enzyme family.</text>
</comment>
<dbReference type="InterPro" id="IPR045229">
    <property type="entry name" value="TPP_enz"/>
</dbReference>
<dbReference type="Proteomes" id="UP000054874">
    <property type="component" value="Unassembled WGS sequence"/>
</dbReference>
<keyword evidence="8" id="KW-1185">Reference proteome</keyword>
<dbReference type="Pfam" id="PF02775">
    <property type="entry name" value="TPP_enzyme_C"/>
    <property type="match status" value="1"/>
</dbReference>
<dbReference type="GO" id="GO:0009097">
    <property type="term" value="P:isoleucine biosynthetic process"/>
    <property type="evidence" value="ECO:0007669"/>
    <property type="project" value="TreeGrafter"/>
</dbReference>
<proteinExistence type="inferred from homology"/>
<dbReference type="CDD" id="cd07035">
    <property type="entry name" value="TPP_PYR_POX_like"/>
    <property type="match status" value="1"/>
</dbReference>
<dbReference type="Gene3D" id="3.40.50.1220">
    <property type="entry name" value="TPP-binding domain"/>
    <property type="match status" value="1"/>
</dbReference>
<dbReference type="EMBL" id="LNAM01000219">
    <property type="protein sequence ID" value="KSV57505.1"/>
    <property type="molecule type" value="Genomic_DNA"/>
</dbReference>
<evidence type="ECO:0000259" key="4">
    <source>
        <dbReference type="Pfam" id="PF00205"/>
    </source>
</evidence>
<dbReference type="GO" id="GO:0009099">
    <property type="term" value="P:L-valine biosynthetic process"/>
    <property type="evidence" value="ECO:0007669"/>
    <property type="project" value="TreeGrafter"/>
</dbReference>
<name>A0A0V8QA98_9FIRM</name>
<accession>A0A0V8QA98</accession>
<evidence type="ECO:0000256" key="2">
    <source>
        <dbReference type="ARBA" id="ARBA00023052"/>
    </source>
</evidence>
<feature type="domain" description="Thiamine pyrophosphate enzyme central" evidence="4">
    <location>
        <begin position="204"/>
        <end position="339"/>
    </location>
</feature>
<evidence type="ECO:0000259" key="6">
    <source>
        <dbReference type="Pfam" id="PF02776"/>
    </source>
</evidence>
<dbReference type="GO" id="GO:0050660">
    <property type="term" value="F:flavin adenine dinucleotide binding"/>
    <property type="evidence" value="ECO:0007669"/>
    <property type="project" value="TreeGrafter"/>
</dbReference>
<feature type="domain" description="Thiamine pyrophosphate enzyme N-terminal TPP-binding" evidence="6">
    <location>
        <begin position="4"/>
        <end position="108"/>
    </location>
</feature>
<comment type="caution">
    <text evidence="7">The sequence shown here is derived from an EMBL/GenBank/DDBJ whole genome shotgun (WGS) entry which is preliminary data.</text>
</comment>
<gene>
    <name evidence="7" type="ORF">ASU35_04830</name>
</gene>
<dbReference type="InterPro" id="IPR029035">
    <property type="entry name" value="DHS-like_NAD/FAD-binding_dom"/>
</dbReference>
<keyword evidence="2 3" id="KW-0786">Thiamine pyrophosphate</keyword>
<dbReference type="CDD" id="cd00568">
    <property type="entry name" value="TPP_enzymes"/>
    <property type="match status" value="1"/>
</dbReference>
<dbReference type="Pfam" id="PF02776">
    <property type="entry name" value="TPP_enzyme_N"/>
    <property type="match status" value="1"/>
</dbReference>
<evidence type="ECO:0000313" key="7">
    <source>
        <dbReference type="EMBL" id="KSV57505.1"/>
    </source>
</evidence>
<sequence length="610" mass="67864">MKIKVAEWIACFLVEQGIRYNFTVPGGGAMHMNIAFGHQDGINNIFVQHEQAAAMAAEAFQRINNELPLVCCTSGPGGTNTLTGVMGAWLDSIPMLVISGQVRYSTTARSTGLPLRSMGPQEFDIVKAVSCMTKYAEMVVDANTIKYHLQKAIFLATNGRPGPVWLDIPLDVQGGYIDTDNLIEFNPSECTGEVSKNIDNDIVDCILKKIIDSKRPVFNAGNGIRIAGAYDAFNRVIHKLNIPVVTGWDSIDLISDDDDLYVGRAGTMGNRPGNWAIQNSDLILSIGSRLGTYQVGYNKDTWAREAYVIMVDIDEAELKKPTIHVEFPICADAKEFLELLDERIDISKIERKSDWISRCLQWKKEYPVVQEKHYKQKELANVYCFMKELSTRLSEGQLTVTGNGSACVVGSNAYVIKKGQRFIMNQGASSMGYDLPASIGASFARNKASVICLSGDGSIQMNLQELQTIVFHQLPIKIFVINNEGYHSMRQTEENLFPEYDTTIGVGPESKDLSFPCMKKISEAYGIPYYKIDSNDMGKILDAVLNEEKYALCEIFVDTKQKFEPKSAAKKLRNGTLISPPLEDLAPFLPREELERNMIIPLLPEVLKTN</sequence>
<dbReference type="SUPFAM" id="SSF52467">
    <property type="entry name" value="DHS-like NAD/FAD-binding domain"/>
    <property type="match status" value="1"/>
</dbReference>
<dbReference type="RefSeq" id="WP_058354316.1">
    <property type="nucleotide sequence ID" value="NZ_CABMMD010000219.1"/>
</dbReference>
<organism evidence="7 8">
    <name type="scientific">Acetivibrio ethanolgignens</name>
    <dbReference type="NCBI Taxonomy" id="290052"/>
    <lineage>
        <taxon>Bacteria</taxon>
        <taxon>Bacillati</taxon>
        <taxon>Bacillota</taxon>
        <taxon>Clostridia</taxon>
        <taxon>Eubacteriales</taxon>
        <taxon>Oscillospiraceae</taxon>
        <taxon>Acetivibrio</taxon>
    </lineage>
</organism>
<evidence type="ECO:0000259" key="5">
    <source>
        <dbReference type="Pfam" id="PF02775"/>
    </source>
</evidence>
<dbReference type="STRING" id="290052.ASU35_04830"/>
<dbReference type="AlphaFoldDB" id="A0A0V8QA98"/>
<dbReference type="GO" id="GO:0030976">
    <property type="term" value="F:thiamine pyrophosphate binding"/>
    <property type="evidence" value="ECO:0007669"/>
    <property type="project" value="InterPro"/>
</dbReference>
<dbReference type="GO" id="GO:0005948">
    <property type="term" value="C:acetolactate synthase complex"/>
    <property type="evidence" value="ECO:0007669"/>
    <property type="project" value="TreeGrafter"/>
</dbReference>
<dbReference type="SUPFAM" id="SSF52518">
    <property type="entry name" value="Thiamin diphosphate-binding fold (THDP-binding)"/>
    <property type="match status" value="2"/>
</dbReference>
<reference evidence="7 8" key="1">
    <citation type="submission" date="2015-11" db="EMBL/GenBank/DDBJ databases">
        <title>Butyribacter intestini gen. nov., sp. nov., a butyric acid-producing bacterium of the family Lachnospiraceae isolated from the human faeces.</title>
        <authorList>
            <person name="Zou Y."/>
            <person name="Xue W."/>
            <person name="Luo G."/>
            <person name="Lv M."/>
        </authorList>
    </citation>
    <scope>NUCLEOTIDE SEQUENCE [LARGE SCALE GENOMIC DNA]</scope>
    <source>
        <strain evidence="7 8">ACET-33324</strain>
    </source>
</reference>
<dbReference type="InterPro" id="IPR029061">
    <property type="entry name" value="THDP-binding"/>
</dbReference>
<dbReference type="GO" id="GO:0003984">
    <property type="term" value="F:acetolactate synthase activity"/>
    <property type="evidence" value="ECO:0007669"/>
    <property type="project" value="TreeGrafter"/>
</dbReference>
<dbReference type="OrthoDB" id="4494979at2"/>
<dbReference type="Gene3D" id="3.40.50.970">
    <property type="match status" value="2"/>
</dbReference>
<dbReference type="InterPro" id="IPR012000">
    <property type="entry name" value="Thiamin_PyroP_enz_cen_dom"/>
</dbReference>
<evidence type="ECO:0000256" key="3">
    <source>
        <dbReference type="RuleBase" id="RU362132"/>
    </source>
</evidence>
<protein>
    <submittedName>
        <fullName evidence="7">Acetolactate synthase</fullName>
    </submittedName>
</protein>
<dbReference type="InterPro" id="IPR011766">
    <property type="entry name" value="TPP_enzyme_TPP-bd"/>
</dbReference>
<feature type="domain" description="Thiamine pyrophosphate enzyme TPP-binding" evidence="5">
    <location>
        <begin position="404"/>
        <end position="555"/>
    </location>
</feature>
<dbReference type="GO" id="GO:0000287">
    <property type="term" value="F:magnesium ion binding"/>
    <property type="evidence" value="ECO:0007669"/>
    <property type="project" value="InterPro"/>
</dbReference>
<dbReference type="PANTHER" id="PTHR18968:SF142">
    <property type="entry name" value="ACETOLACTATE SYNTHASE"/>
    <property type="match status" value="1"/>
</dbReference>
<dbReference type="PANTHER" id="PTHR18968">
    <property type="entry name" value="THIAMINE PYROPHOSPHATE ENZYMES"/>
    <property type="match status" value="1"/>
</dbReference>
<evidence type="ECO:0000313" key="8">
    <source>
        <dbReference type="Proteomes" id="UP000054874"/>
    </source>
</evidence>